<sequence length="339" mass="38620">MGSSNSTPNDAQVRRNDSNLTNQKKRKHFLKKSHKANSQRNSPTSFSSNQYNYTGQADQVAYAGSNQEFGNYNQYVDGFHINNSDQNNFTDSARYQDHGNYHQYREGFQVNTSDLIGSAFHQEHGNSNQYGDRFQVFTREQNFYAENTNNFVPVGNLIDVETYNESTSQSVNSGFNGGQISESIYQSESIFNRIPRSYSVNNVFNGEQYSVPEARSSSANGHFSETRFIRPIVRRYSLNDDHRRFRYSSLFDNYQPGYSSSNDVNRLPNTGSHYSSRNNSSNGEPPFQRFQSRCSSANSAYGELRQSGMKRNSWDDDDIIYGRSEGGSRYNHADDGDSS</sequence>
<organism evidence="2">
    <name type="scientific">Graphocephala atropunctata</name>
    <dbReference type="NCBI Taxonomy" id="36148"/>
    <lineage>
        <taxon>Eukaryota</taxon>
        <taxon>Metazoa</taxon>
        <taxon>Ecdysozoa</taxon>
        <taxon>Arthropoda</taxon>
        <taxon>Hexapoda</taxon>
        <taxon>Insecta</taxon>
        <taxon>Pterygota</taxon>
        <taxon>Neoptera</taxon>
        <taxon>Paraneoptera</taxon>
        <taxon>Hemiptera</taxon>
        <taxon>Auchenorrhyncha</taxon>
        <taxon>Membracoidea</taxon>
        <taxon>Cicadellidae</taxon>
        <taxon>Cicadellinae</taxon>
        <taxon>Cicadellini</taxon>
        <taxon>Graphocephala</taxon>
    </lineage>
</organism>
<evidence type="ECO:0000313" key="3">
    <source>
        <dbReference type="EMBL" id="JAT10603.1"/>
    </source>
</evidence>
<evidence type="ECO:0000313" key="2">
    <source>
        <dbReference type="EMBL" id="JAT08995.1"/>
    </source>
</evidence>
<accession>A0A1B6KC51</accession>
<name>A0A1B6KC51_9HEMI</name>
<dbReference type="EMBL" id="GEBQ01029374">
    <property type="protein sequence ID" value="JAT10603.1"/>
    <property type="molecule type" value="Transcribed_RNA"/>
</dbReference>
<proteinExistence type="predicted"/>
<feature type="non-terminal residue" evidence="2">
    <location>
        <position position="339"/>
    </location>
</feature>
<evidence type="ECO:0000256" key="1">
    <source>
        <dbReference type="SAM" id="MobiDB-lite"/>
    </source>
</evidence>
<dbReference type="AlphaFoldDB" id="A0A1B6KC51"/>
<feature type="region of interest" description="Disordered" evidence="1">
    <location>
        <begin position="258"/>
        <end position="290"/>
    </location>
</feature>
<reference evidence="2" key="1">
    <citation type="submission" date="2015-11" db="EMBL/GenBank/DDBJ databases">
        <title>De novo transcriptome assembly of four potential Pierce s Disease insect vectors from Arizona vineyards.</title>
        <authorList>
            <person name="Tassone E.E."/>
        </authorList>
    </citation>
    <scope>NUCLEOTIDE SEQUENCE</scope>
</reference>
<protein>
    <submittedName>
        <fullName evidence="2">Uncharacterized protein</fullName>
    </submittedName>
</protein>
<gene>
    <name evidence="2" type="ORF">g.5612</name>
    <name evidence="3" type="ORF">g.5613</name>
</gene>
<feature type="compositionally biased region" description="Basic residues" evidence="1">
    <location>
        <begin position="23"/>
        <end position="37"/>
    </location>
</feature>
<feature type="compositionally biased region" description="Polar residues" evidence="1">
    <location>
        <begin position="38"/>
        <end position="51"/>
    </location>
</feature>
<dbReference type="EMBL" id="GEBQ01030982">
    <property type="protein sequence ID" value="JAT08995.1"/>
    <property type="molecule type" value="Transcribed_RNA"/>
</dbReference>
<feature type="region of interest" description="Disordered" evidence="1">
    <location>
        <begin position="305"/>
        <end position="339"/>
    </location>
</feature>
<feature type="region of interest" description="Disordered" evidence="1">
    <location>
        <begin position="1"/>
        <end position="51"/>
    </location>
</feature>
<feature type="compositionally biased region" description="Polar residues" evidence="1">
    <location>
        <begin position="1"/>
        <end position="10"/>
    </location>
</feature>